<accession>K2IUK2</accession>
<dbReference type="SUPFAM" id="SSF55961">
    <property type="entry name" value="Bet v1-like"/>
    <property type="match status" value="1"/>
</dbReference>
<dbReference type="PANTHER" id="PTHR12901:SF10">
    <property type="entry name" value="COENZYME Q-BINDING PROTEIN COQ10, MITOCHONDRIAL"/>
    <property type="match status" value="1"/>
</dbReference>
<dbReference type="AlphaFoldDB" id="K2IUK2"/>
<evidence type="ECO:0000256" key="2">
    <source>
        <dbReference type="ARBA" id="ARBA00022649"/>
    </source>
</evidence>
<dbReference type="PANTHER" id="PTHR12901">
    <property type="entry name" value="SPERM PROTEIN HOMOLOG"/>
    <property type="match status" value="1"/>
</dbReference>
<dbReference type="InterPro" id="IPR023393">
    <property type="entry name" value="START-like_dom_sf"/>
</dbReference>
<comment type="similarity">
    <text evidence="1">Belongs to the ribosome association toxin RatA family.</text>
</comment>
<dbReference type="PATRIC" id="fig|745411.4.peg.1815"/>
<keyword evidence="5" id="KW-1185">Reference proteome</keyword>
<dbReference type="eggNOG" id="COG2867">
    <property type="taxonomic scope" value="Bacteria"/>
</dbReference>
<dbReference type="Proteomes" id="UP000006755">
    <property type="component" value="Unassembled WGS sequence"/>
</dbReference>
<evidence type="ECO:0000313" key="4">
    <source>
        <dbReference type="EMBL" id="EKE73996.1"/>
    </source>
</evidence>
<dbReference type="Pfam" id="PF03364">
    <property type="entry name" value="Polyketide_cyc"/>
    <property type="match status" value="1"/>
</dbReference>
<sequence length="143" mass="15975">MPRIERQAHVPYSPQAMFDLVNDVPSYPAFLPGCVASRVLSQGPASMTATLDVAKGPVRKSFTTRNSLFAPDRISMELVNGPFKFLRGDWLFLPHGDQGCMVRLEMEFEFSSTLVGIAFGGIFQQLTHAMVNAFCQRAREIYQ</sequence>
<dbReference type="STRING" id="745411.B3C1_09263"/>
<dbReference type="Gene3D" id="3.30.530.20">
    <property type="match status" value="1"/>
</dbReference>
<comment type="caution">
    <text evidence="4">The sequence shown here is derived from an EMBL/GenBank/DDBJ whole genome shotgun (WGS) entry which is preliminary data.</text>
</comment>
<reference evidence="4 5" key="1">
    <citation type="journal article" date="2012" name="J. Bacteriol.">
        <title>Genome Sequence of Gallaecimonas xiamenensis Type Strain 3-C-1.</title>
        <authorList>
            <person name="Lai Q."/>
            <person name="Wang L."/>
            <person name="Wang W."/>
            <person name="Shao Z."/>
        </authorList>
    </citation>
    <scope>NUCLEOTIDE SEQUENCE [LARGE SCALE GENOMIC DNA]</scope>
    <source>
        <strain evidence="4 5">3-C-1</strain>
    </source>
</reference>
<name>K2IUK2_9GAMM</name>
<dbReference type="InterPro" id="IPR005031">
    <property type="entry name" value="COQ10_START"/>
</dbReference>
<proteinExistence type="inferred from homology"/>
<evidence type="ECO:0000313" key="5">
    <source>
        <dbReference type="Proteomes" id="UP000006755"/>
    </source>
</evidence>
<dbReference type="RefSeq" id="WP_008484409.1">
    <property type="nucleotide sequence ID" value="NZ_AMRI01000011.1"/>
</dbReference>
<evidence type="ECO:0000256" key="1">
    <source>
        <dbReference type="ARBA" id="ARBA00008918"/>
    </source>
</evidence>
<keyword evidence="2" id="KW-1277">Toxin-antitoxin system</keyword>
<dbReference type="OrthoDB" id="9804759at2"/>
<dbReference type="CDD" id="cd07813">
    <property type="entry name" value="COQ10p_like"/>
    <property type="match status" value="1"/>
</dbReference>
<dbReference type="GO" id="GO:0045333">
    <property type="term" value="P:cellular respiration"/>
    <property type="evidence" value="ECO:0007669"/>
    <property type="project" value="InterPro"/>
</dbReference>
<feature type="domain" description="Coenzyme Q-binding protein COQ10 START" evidence="3">
    <location>
        <begin position="10"/>
        <end position="135"/>
    </location>
</feature>
<dbReference type="InterPro" id="IPR044996">
    <property type="entry name" value="COQ10-like"/>
</dbReference>
<gene>
    <name evidence="4" type="ORF">B3C1_09263</name>
</gene>
<evidence type="ECO:0000259" key="3">
    <source>
        <dbReference type="Pfam" id="PF03364"/>
    </source>
</evidence>
<dbReference type="GO" id="GO:0048039">
    <property type="term" value="F:ubiquinone binding"/>
    <property type="evidence" value="ECO:0007669"/>
    <property type="project" value="InterPro"/>
</dbReference>
<dbReference type="EMBL" id="AMRI01000011">
    <property type="protein sequence ID" value="EKE73996.1"/>
    <property type="molecule type" value="Genomic_DNA"/>
</dbReference>
<organism evidence="4 5">
    <name type="scientific">Gallaecimonas xiamenensis 3-C-1</name>
    <dbReference type="NCBI Taxonomy" id="745411"/>
    <lineage>
        <taxon>Bacteria</taxon>
        <taxon>Pseudomonadati</taxon>
        <taxon>Pseudomonadota</taxon>
        <taxon>Gammaproteobacteria</taxon>
        <taxon>Enterobacterales</taxon>
        <taxon>Gallaecimonadaceae</taxon>
        <taxon>Gallaecimonas</taxon>
    </lineage>
</organism>
<protein>
    <submittedName>
        <fullName evidence="4">Cyclase/dehydrase</fullName>
    </submittedName>
</protein>